<keyword evidence="2" id="KW-1003">Cell membrane</keyword>
<dbReference type="STRING" id="1650663.GCA_001486665_00524"/>
<organism evidence="9 10">
    <name type="scientific">Allofournierella massiliensis</name>
    <dbReference type="NCBI Taxonomy" id="1650663"/>
    <lineage>
        <taxon>Bacteria</taxon>
        <taxon>Bacillati</taxon>
        <taxon>Bacillota</taxon>
        <taxon>Clostridia</taxon>
        <taxon>Eubacteriales</taxon>
        <taxon>Oscillospiraceae</taxon>
        <taxon>Allofournierella</taxon>
    </lineage>
</organism>
<evidence type="ECO:0000256" key="2">
    <source>
        <dbReference type="ARBA" id="ARBA00022475"/>
    </source>
</evidence>
<dbReference type="GO" id="GO:0005886">
    <property type="term" value="C:plasma membrane"/>
    <property type="evidence" value="ECO:0007669"/>
    <property type="project" value="UniProtKB-SubCell"/>
</dbReference>
<evidence type="ECO:0000256" key="7">
    <source>
        <dbReference type="SAM" id="Phobius"/>
    </source>
</evidence>
<evidence type="ECO:0000313" key="9">
    <source>
        <dbReference type="EMBL" id="TCL53389.1"/>
    </source>
</evidence>
<comment type="similarity">
    <text evidence="6">Belongs to the ABC-4 integral membrane protein family.</text>
</comment>
<dbReference type="PANTHER" id="PTHR30572">
    <property type="entry name" value="MEMBRANE COMPONENT OF TRANSPORTER-RELATED"/>
    <property type="match status" value="1"/>
</dbReference>
<accession>A0A4R1QIF0</accession>
<protein>
    <submittedName>
        <fullName evidence="9">FtsX-like permease family protein</fullName>
    </submittedName>
</protein>
<dbReference type="GO" id="GO:0022857">
    <property type="term" value="F:transmembrane transporter activity"/>
    <property type="evidence" value="ECO:0007669"/>
    <property type="project" value="TreeGrafter"/>
</dbReference>
<dbReference type="AlphaFoldDB" id="A0A4R1QIF0"/>
<reference evidence="9 10" key="1">
    <citation type="submission" date="2019-03" db="EMBL/GenBank/DDBJ databases">
        <title>Genomic Encyclopedia of Type Strains, Phase IV (KMG-IV): sequencing the most valuable type-strain genomes for metagenomic binning, comparative biology and taxonomic classification.</title>
        <authorList>
            <person name="Goeker M."/>
        </authorList>
    </citation>
    <scope>NUCLEOTIDE SEQUENCE [LARGE SCALE GENOMIC DNA]</scope>
    <source>
        <strain evidence="9 10">DSM 100451</strain>
    </source>
</reference>
<dbReference type="InterPro" id="IPR003838">
    <property type="entry name" value="ABC3_permease_C"/>
</dbReference>
<dbReference type="EMBL" id="SLUM01000036">
    <property type="protein sequence ID" value="TCL53389.1"/>
    <property type="molecule type" value="Genomic_DNA"/>
</dbReference>
<evidence type="ECO:0000259" key="8">
    <source>
        <dbReference type="Pfam" id="PF02687"/>
    </source>
</evidence>
<name>A0A4R1QIF0_9FIRM</name>
<keyword evidence="3 7" id="KW-0812">Transmembrane</keyword>
<evidence type="ECO:0000256" key="1">
    <source>
        <dbReference type="ARBA" id="ARBA00004651"/>
    </source>
</evidence>
<feature type="transmembrane region" description="Helical" evidence="7">
    <location>
        <begin position="27"/>
        <end position="50"/>
    </location>
</feature>
<feature type="domain" description="ABC3 transporter permease C-terminal" evidence="8">
    <location>
        <begin position="37"/>
        <end position="154"/>
    </location>
</feature>
<gene>
    <name evidence="9" type="ORF">EDD77_13628</name>
</gene>
<keyword evidence="4 7" id="KW-1133">Transmembrane helix</keyword>
<keyword evidence="5 7" id="KW-0472">Membrane</keyword>
<evidence type="ECO:0000256" key="5">
    <source>
        <dbReference type="ARBA" id="ARBA00023136"/>
    </source>
</evidence>
<evidence type="ECO:0000256" key="3">
    <source>
        <dbReference type="ARBA" id="ARBA00022692"/>
    </source>
</evidence>
<dbReference type="InterPro" id="IPR050250">
    <property type="entry name" value="Macrolide_Exporter_MacB"/>
</dbReference>
<evidence type="ECO:0000313" key="10">
    <source>
        <dbReference type="Proteomes" id="UP000295184"/>
    </source>
</evidence>
<evidence type="ECO:0000256" key="4">
    <source>
        <dbReference type="ARBA" id="ARBA00022989"/>
    </source>
</evidence>
<feature type="transmembrane region" description="Helical" evidence="7">
    <location>
        <begin position="85"/>
        <end position="113"/>
    </location>
</feature>
<evidence type="ECO:0000256" key="6">
    <source>
        <dbReference type="ARBA" id="ARBA00038076"/>
    </source>
</evidence>
<dbReference type="PANTHER" id="PTHR30572:SF4">
    <property type="entry name" value="ABC TRANSPORTER PERMEASE YTRF"/>
    <property type="match status" value="1"/>
</dbReference>
<comment type="subcellular location">
    <subcellularLocation>
        <location evidence="1">Cell membrane</location>
        <topology evidence="1">Multi-pass membrane protein</topology>
    </subcellularLocation>
</comment>
<sequence length="162" mass="17997">MEAIRQLAKENGWAMTDRREQSTRGTYLAFTACVYGFLSIIALVAVLNIVNCISMSVTARIRQYGAMRAVGMDEQQITRMIAAQAFTYALTGCVSGCAVGLPLSRLLYGFLILKHFPYAVWQFPFGRLVVVFVFVLFAAAAAVWAPARRIQRMSVTETVNEL</sequence>
<feature type="transmembrane region" description="Helical" evidence="7">
    <location>
        <begin position="125"/>
        <end position="145"/>
    </location>
</feature>
<dbReference type="Pfam" id="PF02687">
    <property type="entry name" value="FtsX"/>
    <property type="match status" value="1"/>
</dbReference>
<proteinExistence type="inferred from homology"/>
<comment type="caution">
    <text evidence="9">The sequence shown here is derived from an EMBL/GenBank/DDBJ whole genome shotgun (WGS) entry which is preliminary data.</text>
</comment>
<dbReference type="Proteomes" id="UP000295184">
    <property type="component" value="Unassembled WGS sequence"/>
</dbReference>